<evidence type="ECO:0000313" key="1">
    <source>
        <dbReference type="EMBL" id="BBD98878.1"/>
    </source>
</evidence>
<reference evidence="1 2" key="1">
    <citation type="submission" date="2018-05" db="EMBL/GenBank/DDBJ databases">
        <title>Complete Genome Sequence of the Nonylphenol-Degrading Bacterium Sphingobium amiense DSM 16289T.</title>
        <authorList>
            <person name="Ootsuka M."/>
            <person name="Nishizawa T."/>
            <person name="Ohta H."/>
        </authorList>
    </citation>
    <scope>NUCLEOTIDE SEQUENCE [LARGE SCALE GENOMIC DNA]</scope>
    <source>
        <strain evidence="1 2">DSM 16289</strain>
    </source>
</reference>
<keyword evidence="2" id="KW-1185">Reference proteome</keyword>
<protein>
    <submittedName>
        <fullName evidence="1">Uncharacterized protein</fullName>
    </submittedName>
</protein>
<dbReference type="Proteomes" id="UP000279959">
    <property type="component" value="Chromosome"/>
</dbReference>
<dbReference type="KEGG" id="sami:SAMIE_1023790"/>
<accession>A0A494W6Q9</accession>
<dbReference type="AlphaFoldDB" id="A0A494W6Q9"/>
<dbReference type="EMBL" id="AP018664">
    <property type="protein sequence ID" value="BBD98878.1"/>
    <property type="molecule type" value="Genomic_DNA"/>
</dbReference>
<sequence>MAEMNAALKAEGQRTMIIGDRLSLRNDAQRDGGLAVDEYANAVTSNADGSVGYQLEGDRSRSQTSTSMCVAAKLTNVRIFDAARSEIPQQALLGGRIDDMLRADAKVGARPMVVADTVHRAKDGTERIGLPMVLTGNVPARVGAIYARKADGEPLLLVRLGTLDYTPAGLERARGTALASLDVRGIAPGGN</sequence>
<gene>
    <name evidence="1" type="ORF">SAMIE_1023790</name>
</gene>
<evidence type="ECO:0000313" key="2">
    <source>
        <dbReference type="Proteomes" id="UP000279959"/>
    </source>
</evidence>
<organism evidence="1 2">
    <name type="scientific">Sphingobium amiense</name>
    <dbReference type="NCBI Taxonomy" id="135719"/>
    <lineage>
        <taxon>Bacteria</taxon>
        <taxon>Pseudomonadati</taxon>
        <taxon>Pseudomonadota</taxon>
        <taxon>Alphaproteobacteria</taxon>
        <taxon>Sphingomonadales</taxon>
        <taxon>Sphingomonadaceae</taxon>
        <taxon>Sphingobium</taxon>
    </lineage>
</organism>
<name>A0A494W6Q9_9SPHN</name>
<proteinExistence type="predicted"/>